<dbReference type="PIRSF" id="PIRSF029730">
    <property type="entry name" value="UCP029730"/>
    <property type="match status" value="1"/>
</dbReference>
<dbReference type="InterPro" id="IPR007709">
    <property type="entry name" value="N-FG_amidohydro"/>
</dbReference>
<organism evidence="1 2">
    <name type="scientific">Mesorhizobium plurifarium</name>
    <dbReference type="NCBI Taxonomy" id="69974"/>
    <lineage>
        <taxon>Bacteria</taxon>
        <taxon>Pseudomonadati</taxon>
        <taxon>Pseudomonadota</taxon>
        <taxon>Alphaproteobacteria</taxon>
        <taxon>Hyphomicrobiales</taxon>
        <taxon>Phyllobacteriaceae</taxon>
        <taxon>Mesorhizobium</taxon>
    </lineage>
</organism>
<evidence type="ECO:0000313" key="1">
    <source>
        <dbReference type="EMBL" id="CDX30070.1"/>
    </source>
</evidence>
<dbReference type="AlphaFoldDB" id="A0A090EMM3"/>
<proteinExistence type="predicted"/>
<evidence type="ECO:0008006" key="3">
    <source>
        <dbReference type="Google" id="ProtNLM"/>
    </source>
</evidence>
<dbReference type="InterPro" id="IPR011227">
    <property type="entry name" value="UCP029730"/>
</dbReference>
<reference evidence="1 2" key="1">
    <citation type="submission" date="2014-08" db="EMBL/GenBank/DDBJ databases">
        <authorList>
            <person name="Moulin Lionel"/>
        </authorList>
    </citation>
    <scope>NUCLEOTIDE SEQUENCE [LARGE SCALE GENOMIC DNA]</scope>
</reference>
<dbReference type="Pfam" id="PF05013">
    <property type="entry name" value="FGase"/>
    <property type="match status" value="1"/>
</dbReference>
<sequence>MSAPSSPDREGHPAVRDLEKLGDAAVAALAAAGVERLLPDAASPYLLIAEHAGNVVPAPWRDLGLAEPYLGTHFAVDIGVDALTRRLSQTLRAPAVIARYSRLFLDYNRPAEEWDFMRPDLGGIPVPGNLTVDAADARLRKLVAWAPVERTIIEAAPGRRALISVHSFTPVMGGVTRNVDIGVLWREQSPFVTSVLKTLRAQGAEAGFRIGDNEPYDWRQAVGYTLNRHGLQQGRPCLYLEVRNDLLADPETFERIGRLLENAFATVAMSLWPQSAAAV</sequence>
<dbReference type="EMBL" id="CCNB01000004">
    <property type="protein sequence ID" value="CDX30070.1"/>
    <property type="molecule type" value="Genomic_DNA"/>
</dbReference>
<dbReference type="Proteomes" id="UP000046373">
    <property type="component" value="Unassembled WGS sequence"/>
</dbReference>
<evidence type="ECO:0000313" key="2">
    <source>
        <dbReference type="Proteomes" id="UP000046373"/>
    </source>
</evidence>
<protein>
    <recommendedName>
        <fullName evidence="3">N-formylglutamate amidohydrolase</fullName>
    </recommendedName>
</protein>
<gene>
    <name evidence="1" type="ORF">MPLDJ20_120734</name>
</gene>
<dbReference type="SUPFAM" id="SSF53187">
    <property type="entry name" value="Zn-dependent exopeptidases"/>
    <property type="match status" value="1"/>
</dbReference>
<accession>A0A090EMM3</accession>
<name>A0A090EMM3_MESPL</name>
<dbReference type="Gene3D" id="3.40.630.40">
    <property type="entry name" value="Zn-dependent exopeptidases"/>
    <property type="match status" value="1"/>
</dbReference>